<comment type="caution">
    <text evidence="4">Lacks conserved residue(s) required for the propagation of feature annotation.</text>
</comment>
<gene>
    <name evidence="6" type="ORF">C6568_12765</name>
</gene>
<dbReference type="Gene3D" id="3.40.1090.10">
    <property type="entry name" value="Cytosolic phospholipase A2 catalytic domain"/>
    <property type="match status" value="1"/>
</dbReference>
<evidence type="ECO:0000313" key="7">
    <source>
        <dbReference type="Proteomes" id="UP000237925"/>
    </source>
</evidence>
<reference evidence="6 7" key="1">
    <citation type="submission" date="2018-03" db="EMBL/GenBank/DDBJ databases">
        <title>Genome sequencing of Melaminivora sp.</title>
        <authorList>
            <person name="Kim S.-J."/>
            <person name="Heo J."/>
            <person name="Ahn J.-H."/>
            <person name="Kwon S.-W."/>
        </authorList>
    </citation>
    <scope>NUCLEOTIDE SEQUENCE [LARGE SCALE GENOMIC DNA]</scope>
    <source>
        <strain evidence="6 7">SC2-9</strain>
    </source>
</reference>
<proteinExistence type="predicted"/>
<dbReference type="PANTHER" id="PTHR14226:SF57">
    <property type="entry name" value="BLR7027 PROTEIN"/>
    <property type="match status" value="1"/>
</dbReference>
<evidence type="ECO:0000256" key="3">
    <source>
        <dbReference type="ARBA" id="ARBA00023098"/>
    </source>
</evidence>
<evidence type="ECO:0000256" key="1">
    <source>
        <dbReference type="ARBA" id="ARBA00022801"/>
    </source>
</evidence>
<dbReference type="EMBL" id="CP027667">
    <property type="protein sequence ID" value="AVO50028.1"/>
    <property type="molecule type" value="Genomic_DNA"/>
</dbReference>
<evidence type="ECO:0000256" key="4">
    <source>
        <dbReference type="PROSITE-ProRule" id="PRU01161"/>
    </source>
</evidence>
<dbReference type="RefSeq" id="WP_106684455.1">
    <property type="nucleotide sequence ID" value="NZ_CP027667.1"/>
</dbReference>
<keyword evidence="3 4" id="KW-0443">Lipid metabolism</keyword>
<evidence type="ECO:0000313" key="6">
    <source>
        <dbReference type="EMBL" id="AVO50028.1"/>
    </source>
</evidence>
<keyword evidence="7" id="KW-1185">Reference proteome</keyword>
<dbReference type="OrthoDB" id="9798773at2"/>
<dbReference type="SUPFAM" id="SSF52151">
    <property type="entry name" value="FabD/lysophospholipase-like"/>
    <property type="match status" value="1"/>
</dbReference>
<evidence type="ECO:0000259" key="5">
    <source>
        <dbReference type="PROSITE" id="PS51635"/>
    </source>
</evidence>
<feature type="short sequence motif" description="GXSXG" evidence="4">
    <location>
        <begin position="55"/>
        <end position="59"/>
    </location>
</feature>
<dbReference type="InterPro" id="IPR016035">
    <property type="entry name" value="Acyl_Trfase/lysoPLipase"/>
</dbReference>
<protein>
    <submittedName>
        <fullName evidence="6">Patatin</fullName>
    </submittedName>
</protein>
<organism evidence="6 7">
    <name type="scientific">Melaminivora suipulveris</name>
    <dbReference type="NCBI Taxonomy" id="2109913"/>
    <lineage>
        <taxon>Bacteria</taxon>
        <taxon>Pseudomonadati</taxon>
        <taxon>Pseudomonadota</taxon>
        <taxon>Betaproteobacteria</taxon>
        <taxon>Burkholderiales</taxon>
        <taxon>Comamonadaceae</taxon>
        <taxon>Melaminivora</taxon>
    </lineage>
</organism>
<evidence type="ECO:0000256" key="2">
    <source>
        <dbReference type="ARBA" id="ARBA00022963"/>
    </source>
</evidence>
<dbReference type="InterPro" id="IPR002641">
    <property type="entry name" value="PNPLA_dom"/>
</dbReference>
<name>A0A2R3QE26_9BURK</name>
<dbReference type="InterPro" id="IPR050301">
    <property type="entry name" value="NTE"/>
</dbReference>
<feature type="active site" description="Nucleophile" evidence="4">
    <location>
        <position position="57"/>
    </location>
</feature>
<dbReference type="GO" id="GO:0016042">
    <property type="term" value="P:lipid catabolic process"/>
    <property type="evidence" value="ECO:0007669"/>
    <property type="project" value="UniProtKB-UniRule"/>
</dbReference>
<dbReference type="GO" id="GO:0016787">
    <property type="term" value="F:hydrolase activity"/>
    <property type="evidence" value="ECO:0007669"/>
    <property type="project" value="UniProtKB-UniRule"/>
</dbReference>
<dbReference type="Proteomes" id="UP000237925">
    <property type="component" value="Chromosome"/>
</dbReference>
<keyword evidence="1 4" id="KW-0378">Hydrolase</keyword>
<dbReference type="Pfam" id="PF01734">
    <property type="entry name" value="Patatin"/>
    <property type="match status" value="1"/>
</dbReference>
<dbReference type="AlphaFoldDB" id="A0A2R3QE26"/>
<accession>A0A2R3QE26</accession>
<feature type="domain" description="PNPLA" evidence="5">
    <location>
        <begin position="15"/>
        <end position="240"/>
    </location>
</feature>
<feature type="active site" description="Proton acceptor" evidence="4">
    <location>
        <position position="227"/>
    </location>
</feature>
<keyword evidence="2 4" id="KW-0442">Lipid degradation</keyword>
<dbReference type="PROSITE" id="PS51635">
    <property type="entry name" value="PNPLA"/>
    <property type="match status" value="1"/>
</dbReference>
<sequence>MRHLHAPPAAPATGLVLTGGGARAAYQVGILQAIADLRLEHGGRHAPNPFPILTGTSAGAINAAALACAADDFDHGVRRIVHVWSRFEAQQVYHADAIHMLRSGARWLTLMSLGWMLARWRYTRPRSLLDNAPLGRLLREMVPLERLPGLFQDGHLRALAVTASSYSSGEHITFFDAHEDFQPWVRSQRRALRARITHAHLLASSAIPFIFPAQAVDIEGHREYFGDGSMRQTAPIAPAIHLGAERLLVVGAGRQADTVNGAPARARPPPLPRSAAHYPALGQIAGHALSSIFLDALPVDVERLLRINTTLSLIPQAALQDSPLRPIQLLFISPSEPLDDIAARHLARLPATVRALLSTLGIDTSAAGGRAGARDAALASYLLFEHGYTRELIALGRADALARQAELCEFFGWHGGPPAAQGSGAGGLAGA</sequence>
<dbReference type="PANTHER" id="PTHR14226">
    <property type="entry name" value="NEUROPATHY TARGET ESTERASE/SWISS CHEESE D.MELANOGASTER"/>
    <property type="match status" value="1"/>
</dbReference>
<dbReference type="KEGG" id="mela:C6568_12765"/>